<dbReference type="PANTHER" id="PTHR47619:SF1">
    <property type="entry name" value="EXODEOXYRIBONUCLEASE WALJ"/>
    <property type="match status" value="1"/>
</dbReference>
<dbReference type="InterPro" id="IPR052533">
    <property type="entry name" value="WalJ/YycJ-like"/>
</dbReference>
<reference evidence="2 3" key="1">
    <citation type="journal article" date="2015" name="Genome Announc.">
        <title>Expanding the biotechnology potential of lactobacilli through comparative genomics of 213 strains and associated genera.</title>
        <authorList>
            <person name="Sun Z."/>
            <person name="Harris H.M."/>
            <person name="McCann A."/>
            <person name="Guo C."/>
            <person name="Argimon S."/>
            <person name="Zhang W."/>
            <person name="Yang X."/>
            <person name="Jeffery I.B."/>
            <person name="Cooney J.C."/>
            <person name="Kagawa T.F."/>
            <person name="Liu W."/>
            <person name="Song Y."/>
            <person name="Salvetti E."/>
            <person name="Wrobel A."/>
            <person name="Rasinkangas P."/>
            <person name="Parkhill J."/>
            <person name="Rea M.C."/>
            <person name="O'Sullivan O."/>
            <person name="Ritari J."/>
            <person name="Douillard F.P."/>
            <person name="Paul Ross R."/>
            <person name="Yang R."/>
            <person name="Briner A.E."/>
            <person name="Felis G.E."/>
            <person name="de Vos W.M."/>
            <person name="Barrangou R."/>
            <person name="Klaenhammer T.R."/>
            <person name="Caufield P.W."/>
            <person name="Cui Y."/>
            <person name="Zhang H."/>
            <person name="O'Toole P.W."/>
        </authorList>
    </citation>
    <scope>NUCLEOTIDE SEQUENCE [LARGE SCALE GENOMIC DNA]</scope>
    <source>
        <strain evidence="2 3">DSM 20505</strain>
    </source>
</reference>
<protein>
    <submittedName>
        <fullName evidence="2">Metal-dependent hydrolase of the beta-lactamase superfamily I</fullName>
    </submittedName>
</protein>
<dbReference type="OrthoDB" id="9781189at2"/>
<evidence type="ECO:0000313" key="3">
    <source>
        <dbReference type="Proteomes" id="UP000051679"/>
    </source>
</evidence>
<dbReference type="SUPFAM" id="SSF56281">
    <property type="entry name" value="Metallo-hydrolase/oxidoreductase"/>
    <property type="match status" value="1"/>
</dbReference>
<dbReference type="PANTHER" id="PTHR47619">
    <property type="entry name" value="METALLO-HYDROLASE YYCJ-RELATED"/>
    <property type="match status" value="1"/>
</dbReference>
<evidence type="ECO:0000259" key="1">
    <source>
        <dbReference type="SMART" id="SM00849"/>
    </source>
</evidence>
<dbReference type="SMART" id="SM00849">
    <property type="entry name" value="Lactamase_B"/>
    <property type="match status" value="1"/>
</dbReference>
<dbReference type="Proteomes" id="UP000051679">
    <property type="component" value="Unassembled WGS sequence"/>
</dbReference>
<dbReference type="RefSeq" id="WP_054676871.1">
    <property type="nucleotide sequence ID" value="NZ_AYYO01000055.1"/>
</dbReference>
<evidence type="ECO:0000313" key="2">
    <source>
        <dbReference type="EMBL" id="KRM54537.1"/>
    </source>
</evidence>
<dbReference type="STRING" id="1291052.FC18_GL000345"/>
<dbReference type="AlphaFoldDB" id="A0A0R1ZS98"/>
<dbReference type="EMBL" id="AYYO01000055">
    <property type="protein sequence ID" value="KRM54537.1"/>
    <property type="molecule type" value="Genomic_DNA"/>
</dbReference>
<dbReference type="PATRIC" id="fig|1291052.5.peg.356"/>
<comment type="caution">
    <text evidence="2">The sequence shown here is derived from an EMBL/GenBank/DDBJ whole genome shotgun (WGS) entry which is preliminary data.</text>
</comment>
<organism evidence="2 3">
    <name type="scientific">Lacticaseibacillus sharpeae JCM 1186 = DSM 20505</name>
    <dbReference type="NCBI Taxonomy" id="1291052"/>
    <lineage>
        <taxon>Bacteria</taxon>
        <taxon>Bacillati</taxon>
        <taxon>Bacillota</taxon>
        <taxon>Bacilli</taxon>
        <taxon>Lactobacillales</taxon>
        <taxon>Lactobacillaceae</taxon>
        <taxon>Lacticaseibacillus</taxon>
    </lineage>
</organism>
<dbReference type="GO" id="GO:0016787">
    <property type="term" value="F:hydrolase activity"/>
    <property type="evidence" value="ECO:0007669"/>
    <property type="project" value="UniProtKB-KW"/>
</dbReference>
<feature type="domain" description="Metallo-beta-lactamase" evidence="1">
    <location>
        <begin position="16"/>
        <end position="222"/>
    </location>
</feature>
<proteinExistence type="predicted"/>
<accession>A0A0R1ZS98</accession>
<sequence length="268" mass="29754">MEDFGMRVSVLASSSTGNATYIETPKHKVLVDAGFSGKKMAALLGSIGRSLDDIDSLFITHEHSDHVAGMGVLARRYHNLNIYANEGTFAHLPSSVGKLPYDQLRIFKRGTTLTLDDLDVESFAVSHDAAEPQFYQFHHDDRAFTILTDTGYVSDRLAGTIRDSDAYIMEANHDLEMLREGPYPWSLKQRILSDYGHLSNADGAEALLDVIGPRTKRVYLGHRSAHNNTKPLAHTTVADMLMREGLGVGHDFDVLDTEREHAQPLFTV</sequence>
<dbReference type="InterPro" id="IPR001279">
    <property type="entry name" value="Metallo-B-lactamas"/>
</dbReference>
<gene>
    <name evidence="2" type="ORF">FC18_GL000345</name>
</gene>
<dbReference type="Pfam" id="PF12706">
    <property type="entry name" value="Lactamase_B_2"/>
    <property type="match status" value="1"/>
</dbReference>
<name>A0A0R1ZS98_9LACO</name>
<dbReference type="InterPro" id="IPR036866">
    <property type="entry name" value="RibonucZ/Hydroxyglut_hydro"/>
</dbReference>
<dbReference type="Gene3D" id="3.60.15.10">
    <property type="entry name" value="Ribonuclease Z/Hydroxyacylglutathione hydrolase-like"/>
    <property type="match status" value="1"/>
</dbReference>
<keyword evidence="2" id="KW-0378">Hydrolase</keyword>
<keyword evidence="3" id="KW-1185">Reference proteome</keyword>